<reference evidence="9 10" key="1">
    <citation type="submission" date="2017-10" db="EMBL/GenBank/DDBJ databases">
        <title>Draft genome sequence of cellulolytic Actinomyces sp CtC72 isolated from cattle rumen fluid.</title>
        <authorList>
            <person name="Joshi A.J."/>
            <person name="Vasudevan G."/>
            <person name="Lanjekar V.B."/>
            <person name="Hivarkar S."/>
            <person name="Engineer A."/>
            <person name="Pore S.D."/>
            <person name="Dhakephalkar P.K."/>
            <person name="Dagar S."/>
        </authorList>
    </citation>
    <scope>NUCLEOTIDE SEQUENCE [LARGE SCALE GENOMIC DNA]</scope>
    <source>
        <strain evidence="10">CtC72</strain>
    </source>
</reference>
<dbReference type="InterPro" id="IPR013012">
    <property type="entry name" value="PTS_EIIB_3"/>
</dbReference>
<evidence type="ECO:0000313" key="10">
    <source>
        <dbReference type="Proteomes" id="UP000194577"/>
    </source>
</evidence>
<dbReference type="Proteomes" id="UP000194577">
    <property type="component" value="Unassembled WGS sequence"/>
</dbReference>
<dbReference type="PANTHER" id="PTHR34581:SF2">
    <property type="entry name" value="PTS SYSTEM N,N'-DIACETYLCHITOBIOSE-SPECIFIC EIIB COMPONENT"/>
    <property type="match status" value="1"/>
</dbReference>
<keyword evidence="5" id="KW-0598">Phosphotransferase system</keyword>
<dbReference type="Gene3D" id="3.40.50.2300">
    <property type="match status" value="1"/>
</dbReference>
<dbReference type="PROSITE" id="PS51100">
    <property type="entry name" value="PTS_EIIB_TYPE_3"/>
    <property type="match status" value="1"/>
</dbReference>
<dbReference type="InterPro" id="IPR003501">
    <property type="entry name" value="PTS_EIIB_2/3"/>
</dbReference>
<dbReference type="InterPro" id="IPR051819">
    <property type="entry name" value="PTS_sugar-specific_EIIB"/>
</dbReference>
<feature type="domain" description="PTS EIIB type-3" evidence="8">
    <location>
        <begin position="1"/>
        <end position="101"/>
    </location>
</feature>
<evidence type="ECO:0000256" key="2">
    <source>
        <dbReference type="ARBA" id="ARBA00022553"/>
    </source>
</evidence>
<evidence type="ECO:0000313" key="9">
    <source>
        <dbReference type="EMBL" id="PHP51771.1"/>
    </source>
</evidence>
<gene>
    <name evidence="9" type="ORF">BW737_014810</name>
</gene>
<evidence type="ECO:0000259" key="8">
    <source>
        <dbReference type="PROSITE" id="PS51100"/>
    </source>
</evidence>
<organism evidence="9 10">
    <name type="scientific">Actinomyces ruminis</name>
    <dbReference type="NCBI Taxonomy" id="1937003"/>
    <lineage>
        <taxon>Bacteria</taxon>
        <taxon>Bacillati</taxon>
        <taxon>Actinomycetota</taxon>
        <taxon>Actinomycetes</taxon>
        <taxon>Actinomycetales</taxon>
        <taxon>Actinomycetaceae</taxon>
        <taxon>Actinomyces</taxon>
    </lineage>
</organism>
<keyword evidence="4" id="KW-0808">Transferase</keyword>
<dbReference type="PANTHER" id="PTHR34581">
    <property type="entry name" value="PTS SYSTEM N,N'-DIACETYLCHITOBIOSE-SPECIFIC EIIB COMPONENT"/>
    <property type="match status" value="1"/>
</dbReference>
<sequence length="101" mass="10753">MRIMLACAMGMSTSILVQRMQEAAAAQGKHYKIWAADQSSIESELGNFDVVLLGPQVRHILRKVRAVVGDVAPVEVIDARAYGRGDGATVIAQAESLTGGE</sequence>
<keyword evidence="1" id="KW-0813">Transport</keyword>
<comment type="caution">
    <text evidence="9">The sequence shown here is derived from an EMBL/GenBank/DDBJ whole genome shotgun (WGS) entry which is preliminary data.</text>
</comment>
<evidence type="ECO:0000256" key="3">
    <source>
        <dbReference type="ARBA" id="ARBA00022597"/>
    </source>
</evidence>
<protein>
    <submittedName>
        <fullName evidence="9">PTS sugar transporter subunit IIB</fullName>
    </submittedName>
</protein>
<keyword evidence="6" id="KW-0418">Kinase</keyword>
<dbReference type="InterPro" id="IPR036095">
    <property type="entry name" value="PTS_EIIB-like_sf"/>
</dbReference>
<dbReference type="SUPFAM" id="SSF52794">
    <property type="entry name" value="PTS system IIB component-like"/>
    <property type="match status" value="1"/>
</dbReference>
<dbReference type="Pfam" id="PF02302">
    <property type="entry name" value="PTS_IIB"/>
    <property type="match status" value="1"/>
</dbReference>
<evidence type="ECO:0000256" key="7">
    <source>
        <dbReference type="PROSITE-ProRule" id="PRU00423"/>
    </source>
</evidence>
<proteinExistence type="predicted"/>
<accession>A0ABX4M8M6</accession>
<name>A0ABX4M8M6_9ACTO</name>
<dbReference type="CDD" id="cd05564">
    <property type="entry name" value="PTS_IIB_chitobiose_lichenan"/>
    <property type="match status" value="1"/>
</dbReference>
<keyword evidence="2" id="KW-0597">Phosphoprotein</keyword>
<keyword evidence="10" id="KW-1185">Reference proteome</keyword>
<feature type="modified residue" description="Phosphocysteine; by EIIA" evidence="7">
    <location>
        <position position="7"/>
    </location>
</feature>
<evidence type="ECO:0000256" key="4">
    <source>
        <dbReference type="ARBA" id="ARBA00022679"/>
    </source>
</evidence>
<evidence type="ECO:0000256" key="6">
    <source>
        <dbReference type="ARBA" id="ARBA00022777"/>
    </source>
</evidence>
<evidence type="ECO:0000256" key="5">
    <source>
        <dbReference type="ARBA" id="ARBA00022683"/>
    </source>
</evidence>
<dbReference type="EMBL" id="MTPX02000082">
    <property type="protein sequence ID" value="PHP51771.1"/>
    <property type="molecule type" value="Genomic_DNA"/>
</dbReference>
<evidence type="ECO:0000256" key="1">
    <source>
        <dbReference type="ARBA" id="ARBA00022448"/>
    </source>
</evidence>
<keyword evidence="3 9" id="KW-0762">Sugar transport</keyword>